<reference evidence="2 3" key="1">
    <citation type="journal article" date="2014" name="Agronomy (Basel)">
        <title>A Draft Genome Sequence for Ensete ventricosum, the Drought-Tolerant Tree Against Hunger.</title>
        <authorList>
            <person name="Harrison J."/>
            <person name="Moore K.A."/>
            <person name="Paszkiewicz K."/>
            <person name="Jones T."/>
            <person name="Grant M."/>
            <person name="Ambacheew D."/>
            <person name="Muzemil S."/>
            <person name="Studholme D.J."/>
        </authorList>
    </citation>
    <scope>NUCLEOTIDE SEQUENCE [LARGE SCALE GENOMIC DNA]</scope>
</reference>
<evidence type="ECO:0000256" key="1">
    <source>
        <dbReference type="SAM" id="MobiDB-lite"/>
    </source>
</evidence>
<feature type="non-terminal residue" evidence="2">
    <location>
        <position position="59"/>
    </location>
</feature>
<dbReference type="EMBL" id="AMZH03018617">
    <property type="protein sequence ID" value="RRT41393.1"/>
    <property type="molecule type" value="Genomic_DNA"/>
</dbReference>
<comment type="caution">
    <text evidence="2">The sequence shown here is derived from an EMBL/GenBank/DDBJ whole genome shotgun (WGS) entry which is preliminary data.</text>
</comment>
<organism evidence="2 3">
    <name type="scientific">Ensete ventricosum</name>
    <name type="common">Abyssinian banana</name>
    <name type="synonym">Musa ensete</name>
    <dbReference type="NCBI Taxonomy" id="4639"/>
    <lineage>
        <taxon>Eukaryota</taxon>
        <taxon>Viridiplantae</taxon>
        <taxon>Streptophyta</taxon>
        <taxon>Embryophyta</taxon>
        <taxon>Tracheophyta</taxon>
        <taxon>Spermatophyta</taxon>
        <taxon>Magnoliopsida</taxon>
        <taxon>Liliopsida</taxon>
        <taxon>Zingiberales</taxon>
        <taxon>Musaceae</taxon>
        <taxon>Ensete</taxon>
    </lineage>
</organism>
<dbReference type="Proteomes" id="UP000287651">
    <property type="component" value="Unassembled WGS sequence"/>
</dbReference>
<dbReference type="AlphaFoldDB" id="A0A426XPF8"/>
<proteinExistence type="predicted"/>
<name>A0A426XPF8_ENSVE</name>
<evidence type="ECO:0000313" key="2">
    <source>
        <dbReference type="EMBL" id="RRT41393.1"/>
    </source>
</evidence>
<accession>A0A426XPF8</accession>
<gene>
    <name evidence="2" type="ORF">B296_00040287</name>
</gene>
<evidence type="ECO:0000313" key="3">
    <source>
        <dbReference type="Proteomes" id="UP000287651"/>
    </source>
</evidence>
<feature type="region of interest" description="Disordered" evidence="1">
    <location>
        <begin position="1"/>
        <end position="38"/>
    </location>
</feature>
<protein>
    <submittedName>
        <fullName evidence="2">Uncharacterized protein</fullName>
    </submittedName>
</protein>
<sequence>MLGQDEAWASGQGSDNAVGPRREFAEGIGKLAGNTPGDRWKKTVRFTARMPETARLTGV</sequence>